<protein>
    <submittedName>
        <fullName evidence="1">Uncharacterized protein</fullName>
    </submittedName>
</protein>
<comment type="caution">
    <text evidence="1">The sequence shown here is derived from an EMBL/GenBank/DDBJ whole genome shotgun (WGS) entry which is preliminary data.</text>
</comment>
<gene>
    <name evidence="1" type="ORF">BST23_03075</name>
</gene>
<reference evidence="1 2" key="1">
    <citation type="submission" date="2017-02" db="EMBL/GenBank/DDBJ databases">
        <title>The new phylogeny of genus Mycobacterium.</title>
        <authorList>
            <person name="Tortoli E."/>
            <person name="Trovato A."/>
            <person name="Cirillo D.M."/>
        </authorList>
    </citation>
    <scope>NUCLEOTIDE SEQUENCE [LARGE SCALE GENOMIC DNA]</scope>
    <source>
        <strain evidence="1 2">FI-09383</strain>
    </source>
</reference>
<accession>A0A1X0D8V1</accession>
<name>A0A1X0D8V1_9MYCO</name>
<evidence type="ECO:0000313" key="1">
    <source>
        <dbReference type="EMBL" id="ORA68813.1"/>
    </source>
</evidence>
<sequence>MLSSVNDCGYWLATATWKRSDRAEENQLAAQLTKKDRIERLVEKTRRRVQDVPASARLLKHMPSSKLGVLVREAGYKRTSRLFLDELSDRLHAAGIDFSPDLLDTDNTPDTRIYFFDAKRPVEGLRPARQLFEKEGELGHFLWANRHFLGQAVRNLRLTEREKMLAPGSRPDMVAMDTKSRELVGIELKAKWPDQGIVAQAAKYMTALKHRAEADGLRGARLMIITGQPNEQLADQVQVQAENIGVKCEWLLYSVRFELKRPSYSS</sequence>
<dbReference type="Proteomes" id="UP000192772">
    <property type="component" value="Unassembled WGS sequence"/>
</dbReference>
<dbReference type="GO" id="GO:0003676">
    <property type="term" value="F:nucleic acid binding"/>
    <property type="evidence" value="ECO:0007669"/>
    <property type="project" value="InterPro"/>
</dbReference>
<dbReference type="AlphaFoldDB" id="A0A1X0D8V1"/>
<evidence type="ECO:0000313" key="2">
    <source>
        <dbReference type="Proteomes" id="UP000192772"/>
    </source>
</evidence>
<dbReference type="InterPro" id="IPR011856">
    <property type="entry name" value="tRNA_endonuc-like_dom_sf"/>
</dbReference>
<dbReference type="EMBL" id="MVHP01000002">
    <property type="protein sequence ID" value="ORA68813.1"/>
    <property type="molecule type" value="Genomic_DNA"/>
</dbReference>
<proteinExistence type="predicted"/>
<organism evidence="1 2">
    <name type="scientific">Mycolicibacterium elephantis</name>
    <dbReference type="NCBI Taxonomy" id="81858"/>
    <lineage>
        <taxon>Bacteria</taxon>
        <taxon>Bacillati</taxon>
        <taxon>Actinomycetota</taxon>
        <taxon>Actinomycetes</taxon>
        <taxon>Mycobacteriales</taxon>
        <taxon>Mycobacteriaceae</taxon>
        <taxon>Mycolicibacterium</taxon>
    </lineage>
</organism>
<dbReference type="Gene3D" id="3.40.1350.10">
    <property type="match status" value="1"/>
</dbReference>